<evidence type="ECO:0000313" key="2">
    <source>
        <dbReference type="Proteomes" id="UP001060215"/>
    </source>
</evidence>
<proteinExistence type="predicted"/>
<evidence type="ECO:0000313" key="1">
    <source>
        <dbReference type="EMBL" id="KAI7991504.1"/>
    </source>
</evidence>
<reference evidence="1 2" key="1">
    <citation type="journal article" date="2022" name="Plant J.">
        <title>Chromosome-level genome of Camellia lanceoleosa provides a valuable resource for understanding genome evolution and self-incompatibility.</title>
        <authorList>
            <person name="Gong W."/>
            <person name="Xiao S."/>
            <person name="Wang L."/>
            <person name="Liao Z."/>
            <person name="Chang Y."/>
            <person name="Mo W."/>
            <person name="Hu G."/>
            <person name="Li W."/>
            <person name="Zhao G."/>
            <person name="Zhu H."/>
            <person name="Hu X."/>
            <person name="Ji K."/>
            <person name="Xiang X."/>
            <person name="Song Q."/>
            <person name="Yuan D."/>
            <person name="Jin S."/>
            <person name="Zhang L."/>
        </authorList>
    </citation>
    <scope>NUCLEOTIDE SEQUENCE [LARGE SCALE GENOMIC DNA]</scope>
    <source>
        <strain evidence="1">SQ_2022a</strain>
    </source>
</reference>
<protein>
    <submittedName>
        <fullName evidence="1">Uncharacterized protein</fullName>
    </submittedName>
</protein>
<dbReference type="EMBL" id="CM045770">
    <property type="protein sequence ID" value="KAI7991504.1"/>
    <property type="molecule type" value="Genomic_DNA"/>
</dbReference>
<accession>A0ACC0FT00</accession>
<name>A0ACC0FT00_9ERIC</name>
<keyword evidence="2" id="KW-1185">Reference proteome</keyword>
<comment type="caution">
    <text evidence="1">The sequence shown here is derived from an EMBL/GenBank/DDBJ whole genome shotgun (WGS) entry which is preliminary data.</text>
</comment>
<organism evidence="1 2">
    <name type="scientific">Camellia lanceoleosa</name>
    <dbReference type="NCBI Taxonomy" id="1840588"/>
    <lineage>
        <taxon>Eukaryota</taxon>
        <taxon>Viridiplantae</taxon>
        <taxon>Streptophyta</taxon>
        <taxon>Embryophyta</taxon>
        <taxon>Tracheophyta</taxon>
        <taxon>Spermatophyta</taxon>
        <taxon>Magnoliopsida</taxon>
        <taxon>eudicotyledons</taxon>
        <taxon>Gunneridae</taxon>
        <taxon>Pentapetalae</taxon>
        <taxon>asterids</taxon>
        <taxon>Ericales</taxon>
        <taxon>Theaceae</taxon>
        <taxon>Camellia</taxon>
    </lineage>
</organism>
<sequence>MVEREKLNSSLQTRVNNGSYGSCLSFTTATATAIVLHHIGCAFAERRFQNSDAVVVIKEQSGSKVVNMGQLQKRRLAKHCGRTIQECKLGVVYLSPQAALGNPNDRSFDNNLMHNSSSFADMVQPAQVAPLKTKQALLSAGFANGSLAPPAMDSELVPPNSKFPIKFCTRSPSKSLRRKNPNHRSLQLPFVFRSFLSTLRSPLPLSSQPPMPHPTLLLRRTSQGNVKSLLNPKDRDRMELVLKYIEDADLRRWILPNIKAFNIGLGEWRSMLNCITNPHMYEQLLEISSADLIVKGISYISTRQDAAKKLLDKVFKVRLGRGFYGECLGVRADGNSNLTDEIGKELSIKSAAAGLRPIGAVGYMQQNNLKMCLRSTDTATDTSEVAKAYGGGGSPSSSSFIIRMDEYNQWLSVHQP</sequence>
<dbReference type="Proteomes" id="UP001060215">
    <property type="component" value="Chromosome 13"/>
</dbReference>
<gene>
    <name evidence="1" type="ORF">LOK49_LG12G00388</name>
</gene>